<reference evidence="4" key="1">
    <citation type="submission" date="2016-10" db="EMBL/GenBank/DDBJ databases">
        <authorList>
            <person name="Varghese N."/>
            <person name="Submissions S."/>
        </authorList>
    </citation>
    <scope>NUCLEOTIDE SEQUENCE [LARGE SCALE GENOMIC DNA]</scope>
    <source>
        <strain evidence="4">DSM 25575</strain>
    </source>
</reference>
<evidence type="ECO:0000256" key="1">
    <source>
        <dbReference type="SAM" id="SignalP"/>
    </source>
</evidence>
<proteinExistence type="predicted"/>
<dbReference type="Pfam" id="PF11827">
    <property type="entry name" value="DUF3347"/>
    <property type="match status" value="1"/>
</dbReference>
<keyword evidence="1" id="KW-0732">Signal</keyword>
<evidence type="ECO:0000313" key="4">
    <source>
        <dbReference type="Proteomes" id="UP000198769"/>
    </source>
</evidence>
<sequence length="295" mass="32981">MKLISKILVAFTVLITWTMNAQFKNTKTETIKIYGSCDICKGMIEKSGNLKKTAAVSWNKDTQMATLTYDSQMTNQDEILKRIALAGFDSEKFLAPDDIYTALPECCHYTRELKPVAKNKDAGMNMATDHNGHDHSKMVQAETPPVQNQNTSQLKPVFDTYFAIKNALVKTDAGAASATATKLLTVIKAIEMTKLSTEEHMVWMKVMKDLTANTEKIASAKDISKQRETFALLSKNIYDLAKVSPYNTPIYYQHCPMFNNGKGANWLSLENEIKNPFFGSKMITCGSTVETIDNK</sequence>
<protein>
    <submittedName>
        <fullName evidence="3">Copper chaperone CopZ</fullName>
    </submittedName>
</protein>
<dbReference type="RefSeq" id="WP_090023739.1">
    <property type="nucleotide sequence ID" value="NZ_FOVD01000001.1"/>
</dbReference>
<evidence type="ECO:0000259" key="2">
    <source>
        <dbReference type="Pfam" id="PF11827"/>
    </source>
</evidence>
<evidence type="ECO:0000313" key="3">
    <source>
        <dbReference type="EMBL" id="SFN14319.1"/>
    </source>
</evidence>
<dbReference type="AlphaFoldDB" id="A0A1I4WMV3"/>
<feature type="chain" id="PRO_5011750905" evidence="1">
    <location>
        <begin position="22"/>
        <end position="295"/>
    </location>
</feature>
<dbReference type="OrthoDB" id="5513217at2"/>
<organism evidence="3 4">
    <name type="scientific">Chryseobacterium oleae</name>
    <dbReference type="NCBI Taxonomy" id="491207"/>
    <lineage>
        <taxon>Bacteria</taxon>
        <taxon>Pseudomonadati</taxon>
        <taxon>Bacteroidota</taxon>
        <taxon>Flavobacteriia</taxon>
        <taxon>Flavobacteriales</taxon>
        <taxon>Weeksellaceae</taxon>
        <taxon>Chryseobacterium group</taxon>
        <taxon>Chryseobacterium</taxon>
    </lineage>
</organism>
<name>A0A1I4WMV3_CHROL</name>
<dbReference type="InterPro" id="IPR021782">
    <property type="entry name" value="DUF3347"/>
</dbReference>
<dbReference type="Proteomes" id="UP000198769">
    <property type="component" value="Unassembled WGS sequence"/>
</dbReference>
<gene>
    <name evidence="3" type="ORF">SAMN05421594_1332</name>
</gene>
<feature type="domain" description="DUF3347" evidence="2">
    <location>
        <begin position="157"/>
        <end position="243"/>
    </location>
</feature>
<keyword evidence="4" id="KW-1185">Reference proteome</keyword>
<accession>A0A1I4WMV3</accession>
<dbReference type="InterPro" id="IPR036163">
    <property type="entry name" value="HMA_dom_sf"/>
</dbReference>
<dbReference type="GO" id="GO:0046872">
    <property type="term" value="F:metal ion binding"/>
    <property type="evidence" value="ECO:0007669"/>
    <property type="project" value="InterPro"/>
</dbReference>
<dbReference type="Gene3D" id="3.30.70.100">
    <property type="match status" value="1"/>
</dbReference>
<dbReference type="EMBL" id="FOVD01000001">
    <property type="protein sequence ID" value="SFN14319.1"/>
    <property type="molecule type" value="Genomic_DNA"/>
</dbReference>
<feature type="signal peptide" evidence="1">
    <location>
        <begin position="1"/>
        <end position="21"/>
    </location>
</feature>
<dbReference type="SUPFAM" id="SSF55008">
    <property type="entry name" value="HMA, heavy metal-associated domain"/>
    <property type="match status" value="1"/>
</dbReference>